<dbReference type="Proteomes" id="UP000317990">
    <property type="component" value="Unassembled WGS sequence"/>
</dbReference>
<name>A0A524RNS4_9CHRO</name>
<proteinExistence type="predicted"/>
<dbReference type="InterPro" id="IPR041657">
    <property type="entry name" value="HTH_17"/>
</dbReference>
<evidence type="ECO:0000313" key="3">
    <source>
        <dbReference type="Proteomes" id="UP000317990"/>
    </source>
</evidence>
<reference evidence="2 3" key="1">
    <citation type="journal article" date="2019" name="mSystems">
        <title>Life at home and on the roam: Genomic adaptions reflect the dual lifestyle of an intracellular, facultative symbiont.</title>
        <authorList>
            <person name="Burgsdorf I."/>
        </authorList>
    </citation>
    <scope>NUCLEOTIDE SEQUENCE [LARGE SCALE GENOMIC DNA]</scope>
    <source>
        <strain evidence="2">277cV</strain>
    </source>
</reference>
<comment type="caution">
    <text evidence="2">The sequence shown here is derived from an EMBL/GenBank/DDBJ whole genome shotgun (WGS) entry which is preliminary data.</text>
</comment>
<dbReference type="EMBL" id="SRMO01000057">
    <property type="protein sequence ID" value="TGG92998.1"/>
    <property type="molecule type" value="Genomic_DNA"/>
</dbReference>
<dbReference type="Pfam" id="PF12728">
    <property type="entry name" value="HTH_17"/>
    <property type="match status" value="1"/>
</dbReference>
<accession>A0A524RNS4</accession>
<protein>
    <submittedName>
        <fullName evidence="2">DNA-binding protein</fullName>
    </submittedName>
</protein>
<organism evidence="2 3">
    <name type="scientific">Aphanocapsa feldmannii 277cV</name>
    <dbReference type="NCBI Taxonomy" id="2507553"/>
    <lineage>
        <taxon>Bacteria</taxon>
        <taxon>Bacillati</taxon>
        <taxon>Cyanobacteriota</taxon>
        <taxon>Cyanophyceae</taxon>
        <taxon>Oscillatoriophycideae</taxon>
        <taxon>Chroococcales</taxon>
        <taxon>Microcystaceae</taxon>
        <taxon>Aphanocapsa</taxon>
    </lineage>
</organism>
<dbReference type="AlphaFoldDB" id="A0A524RNS4"/>
<evidence type="ECO:0000259" key="1">
    <source>
        <dbReference type="Pfam" id="PF12728"/>
    </source>
</evidence>
<sequence>MERSPSTDRQRVWLTTAQTCEMLGMTRQTLRQLRLRGVLRPGKHFRR</sequence>
<evidence type="ECO:0000313" key="2">
    <source>
        <dbReference type="EMBL" id="TGG92998.1"/>
    </source>
</evidence>
<feature type="non-terminal residue" evidence="2">
    <location>
        <position position="47"/>
    </location>
</feature>
<gene>
    <name evidence="2" type="ORF">ERJ67_05065</name>
</gene>
<feature type="domain" description="Helix-turn-helix" evidence="1">
    <location>
        <begin position="13"/>
        <end position="44"/>
    </location>
</feature>
<keyword evidence="2" id="KW-0238">DNA-binding</keyword>
<dbReference type="GO" id="GO:0003677">
    <property type="term" value="F:DNA binding"/>
    <property type="evidence" value="ECO:0007669"/>
    <property type="project" value="UniProtKB-KW"/>
</dbReference>